<organism evidence="8 9">
    <name type="scientific">Limosilactobacillus fermentum</name>
    <name type="common">Lactobacillus fermentum</name>
    <dbReference type="NCBI Taxonomy" id="1613"/>
    <lineage>
        <taxon>Bacteria</taxon>
        <taxon>Bacillati</taxon>
        <taxon>Bacillota</taxon>
        <taxon>Bacilli</taxon>
        <taxon>Lactobacillales</taxon>
        <taxon>Lactobacillaceae</taxon>
        <taxon>Limosilactobacillus</taxon>
    </lineage>
</organism>
<dbReference type="EMBL" id="BOLH01000002">
    <property type="protein sequence ID" value="GIC71212.1"/>
    <property type="molecule type" value="Genomic_DNA"/>
</dbReference>
<keyword evidence="5 7" id="KW-0067">ATP-binding</keyword>
<evidence type="ECO:0000313" key="9">
    <source>
        <dbReference type="Proteomes" id="UP000653631"/>
    </source>
</evidence>
<comment type="similarity">
    <text evidence="7">Belongs to the CitG/MdcB family.</text>
</comment>
<keyword evidence="3" id="KW-0548">Nucleotidyltransferase</keyword>
<dbReference type="Pfam" id="PF03802">
    <property type="entry name" value="CitX"/>
    <property type="match status" value="1"/>
</dbReference>
<dbReference type="AlphaFoldDB" id="A0ABD0AJU5"/>
<keyword evidence="4 7" id="KW-0547">Nucleotide-binding</keyword>
<evidence type="ECO:0000313" key="8">
    <source>
        <dbReference type="EMBL" id="GIC71212.1"/>
    </source>
</evidence>
<keyword evidence="2 7" id="KW-0808">Transferase</keyword>
<dbReference type="PANTHER" id="PTHR30201:SF2">
    <property type="entry name" value="2-(5''-TRIPHOSPHORIBOSYL)-3'-DEPHOSPHOCOENZYME-A SYNTHASE"/>
    <property type="match status" value="1"/>
</dbReference>
<dbReference type="NCBIfam" id="TIGR03124">
    <property type="entry name" value="citrate_citX"/>
    <property type="match status" value="1"/>
</dbReference>
<dbReference type="Pfam" id="PF01874">
    <property type="entry name" value="CitG"/>
    <property type="match status" value="1"/>
</dbReference>
<dbReference type="GO" id="GO:0046917">
    <property type="term" value="F:triphosphoribosyl-dephospho-CoA synthase activity"/>
    <property type="evidence" value="ECO:0007669"/>
    <property type="project" value="UniProtKB-UniRule"/>
</dbReference>
<dbReference type="RefSeq" id="WP_203622749.1">
    <property type="nucleotide sequence ID" value="NZ_BOLH01000002.1"/>
</dbReference>
<reference evidence="8 9" key="1">
    <citation type="submission" date="2021-01" db="EMBL/GenBank/DDBJ databases">
        <title>Development of a method for detection of lactic acid bacteria that cause putrefactive shochu mash.</title>
        <authorList>
            <person name="Takashita H."/>
            <person name="Fujihara E."/>
            <person name="Takayama K."/>
            <person name="Yamamoto H."/>
            <person name="Mizutani M."/>
            <person name="Kajiwara Y."/>
        </authorList>
    </citation>
    <scope>NUCLEOTIDE SEQUENCE [LARGE SCALE GENOMIC DNA]</scope>
    <source>
        <strain evidence="8 9">01-B1</strain>
    </source>
</reference>
<evidence type="ECO:0000256" key="6">
    <source>
        <dbReference type="ARBA" id="ARBA00048574"/>
    </source>
</evidence>
<dbReference type="GO" id="GO:0005524">
    <property type="term" value="F:ATP binding"/>
    <property type="evidence" value="ECO:0007669"/>
    <property type="project" value="UniProtKB-KW"/>
</dbReference>
<comment type="catalytic activity">
    <reaction evidence="6">
        <text>apo-[citrate lyase ACP] + 2'-(5''-triphospho-alpha-D-ribosyl)-3'-dephospho-CoA = holo-[citrate lyase ACP] + diphosphate</text>
        <dbReference type="Rhea" id="RHEA:16333"/>
        <dbReference type="Rhea" id="RHEA-COMP:10157"/>
        <dbReference type="Rhea" id="RHEA-COMP:10158"/>
        <dbReference type="ChEBI" id="CHEBI:29999"/>
        <dbReference type="ChEBI" id="CHEBI:33019"/>
        <dbReference type="ChEBI" id="CHEBI:61378"/>
        <dbReference type="ChEBI" id="CHEBI:82683"/>
        <dbReference type="EC" id="2.7.7.61"/>
    </reaction>
</comment>
<dbReference type="InterPro" id="IPR005551">
    <property type="entry name" value="CitX"/>
</dbReference>
<dbReference type="EC" id="2.4.2.52" evidence="7"/>
<dbReference type="HAMAP" id="MF_00397">
    <property type="entry name" value="CitG"/>
    <property type="match status" value="1"/>
</dbReference>
<protein>
    <recommendedName>
        <fullName evidence="7">Probable 2-(5''-triphosphoribosyl)-3'-dephosphocoenzyme-A synthase</fullName>
        <shortName evidence="7">2-(5''-triphosphoribosyl)-3'-dephospho-CoA synthase</shortName>
        <ecNumber evidence="7">2.4.2.52</ecNumber>
    </recommendedName>
</protein>
<evidence type="ECO:0000256" key="7">
    <source>
        <dbReference type="HAMAP-Rule" id="MF_00397"/>
    </source>
</evidence>
<dbReference type="InterPro" id="IPR017551">
    <property type="entry name" value="TriPribosyl-deP-CoA_syn_CitG"/>
</dbReference>
<sequence length="477" mass="52263">MVSKVFEGTNVEIPAVLANRDRRVATQTKLLREHPSQVVVACKLNIPGPVKNSAAIQAFFTAGLADLENQWLASGQPFEIAASWEDAPTGPERFYLLYSAGVTVKEGTVHFEERQPANRLFDLDVLITNGGEAHSLSRGNFDLPVRTCLICGRPAKECGRSRRHSVEELQVRVAKLIDEATAANQRETVAELLADQAVEAMLNEVVTWPKPGLVDPVEHRAHPDMDVFTFIQSATSLRPYFKQAATAGLNFPAGQPRPLLFSQLRLLGQRAEATMFKATAGINTHKGTIFSLGILTGAVAALKGRRLPVTQLNVQRVVKEMLADLLATDLDGLNQEQTLTAGERQYLAYGQTGIRGEAASGFPTVFKAGLPTWRANWGMNQNDRQLTAFLAIARHTDDTTLVKRAGDPAILAWKDQQLDRFFELGGLTTKQGRQFLVDLEKDFSDRHLSLGGAADLLIATIFLDSVMEGDNDHGTKD</sequence>
<evidence type="ECO:0000256" key="3">
    <source>
        <dbReference type="ARBA" id="ARBA00022695"/>
    </source>
</evidence>
<dbReference type="PANTHER" id="PTHR30201">
    <property type="entry name" value="TRIPHOSPHORIBOSYL-DEPHOSPHO-COA SYNTHASE"/>
    <property type="match status" value="1"/>
</dbReference>
<accession>A0ABD0AJU5</accession>
<comment type="catalytic activity">
    <reaction evidence="1 7">
        <text>3'-dephospho-CoA + ATP = 2'-(5''-triphospho-alpha-D-ribosyl)-3'-dephospho-CoA + adenine</text>
        <dbReference type="Rhea" id="RHEA:15117"/>
        <dbReference type="ChEBI" id="CHEBI:16708"/>
        <dbReference type="ChEBI" id="CHEBI:30616"/>
        <dbReference type="ChEBI" id="CHEBI:57328"/>
        <dbReference type="ChEBI" id="CHEBI:61378"/>
        <dbReference type="EC" id="2.4.2.52"/>
    </reaction>
</comment>
<dbReference type="InterPro" id="IPR002736">
    <property type="entry name" value="CitG"/>
</dbReference>
<comment type="caution">
    <text evidence="8">The sequence shown here is derived from an EMBL/GenBank/DDBJ whole genome shotgun (WGS) entry which is preliminary data.</text>
</comment>
<dbReference type="NCBIfam" id="NF002315">
    <property type="entry name" value="PRK01237.1"/>
    <property type="match status" value="1"/>
</dbReference>
<dbReference type="Proteomes" id="UP000653631">
    <property type="component" value="Unassembled WGS sequence"/>
</dbReference>
<evidence type="ECO:0000256" key="5">
    <source>
        <dbReference type="ARBA" id="ARBA00022840"/>
    </source>
</evidence>
<evidence type="ECO:0000256" key="1">
    <source>
        <dbReference type="ARBA" id="ARBA00001210"/>
    </source>
</evidence>
<gene>
    <name evidence="7" type="primary">citG</name>
    <name evidence="8" type="ORF">LF01B1_02270</name>
</gene>
<dbReference type="Gene3D" id="1.10.4200.10">
    <property type="entry name" value="Triphosphoribosyl-dephospho-CoA protein"/>
    <property type="match status" value="1"/>
</dbReference>
<proteinExistence type="inferred from homology"/>
<evidence type="ECO:0000256" key="4">
    <source>
        <dbReference type="ARBA" id="ARBA00022741"/>
    </source>
</evidence>
<evidence type="ECO:0000256" key="2">
    <source>
        <dbReference type="ARBA" id="ARBA00022679"/>
    </source>
</evidence>
<dbReference type="GO" id="GO:0050519">
    <property type="term" value="F:holo-citrate lyase synthase activity"/>
    <property type="evidence" value="ECO:0007669"/>
    <property type="project" value="UniProtKB-EC"/>
</dbReference>
<dbReference type="NCBIfam" id="TIGR03125">
    <property type="entry name" value="citrate_citG"/>
    <property type="match status" value="1"/>
</dbReference>
<name>A0ABD0AJU5_LIMFE</name>